<dbReference type="AlphaFoldDB" id="A0A9E2BIF9"/>
<dbReference type="SUPFAM" id="SSF50939">
    <property type="entry name" value="Sialidases"/>
    <property type="match status" value="1"/>
</dbReference>
<proteinExistence type="predicted"/>
<dbReference type="Proteomes" id="UP000811545">
    <property type="component" value="Unassembled WGS sequence"/>
</dbReference>
<sequence length="147" mass="15893">MAKMWSNGSYIIGFSTISTGYLWRSTNSGTAWGAPSRLGNGASSMTVGMDMVWTGAFWCGVTTNGKSVTSTDGTNWTLGNRNVGPHFVGVRITYLNGVFYVLSQTIGYLSPFLVTYLETSTDGINWTSEITDTQIFNQTPTIISGLT</sequence>
<accession>A0A9E2BIF9</accession>
<organism evidence="1 2">
    <name type="scientific">Psychracetigena formicireducens</name>
    <dbReference type="NCBI Taxonomy" id="2986056"/>
    <lineage>
        <taxon>Bacteria</taxon>
        <taxon>Bacillati</taxon>
        <taxon>Candidatus Lithacetigenota</taxon>
        <taxon>Candidatus Psychracetigena</taxon>
    </lineage>
</organism>
<evidence type="ECO:0000313" key="1">
    <source>
        <dbReference type="EMBL" id="MBT9146183.1"/>
    </source>
</evidence>
<dbReference type="EMBL" id="QLTW01000363">
    <property type="protein sequence ID" value="MBT9146183.1"/>
    <property type="molecule type" value="Genomic_DNA"/>
</dbReference>
<dbReference type="InterPro" id="IPR036278">
    <property type="entry name" value="Sialidase_sf"/>
</dbReference>
<reference evidence="1 2" key="1">
    <citation type="journal article" date="2021" name="bioRxiv">
        <title>Unique metabolic strategies in Hadean analogues reveal hints for primordial physiology.</title>
        <authorList>
            <person name="Nobu M.K."/>
            <person name="Nakai R."/>
            <person name="Tamazawa S."/>
            <person name="Mori H."/>
            <person name="Toyoda A."/>
            <person name="Ijiri A."/>
            <person name="Suzuki S."/>
            <person name="Kurokawa K."/>
            <person name="Kamagata Y."/>
            <person name="Tamaki H."/>
        </authorList>
    </citation>
    <scope>NUCLEOTIDE SEQUENCE [LARGE SCALE GENOMIC DNA]</scope>
    <source>
        <strain evidence="1">BS525</strain>
    </source>
</reference>
<gene>
    <name evidence="1" type="ORF">DDT42_02065</name>
</gene>
<protein>
    <submittedName>
        <fullName evidence="1">Uncharacterized protein</fullName>
    </submittedName>
</protein>
<name>A0A9E2BIF9_PSYF1</name>
<comment type="caution">
    <text evidence="1">The sequence shown here is derived from an EMBL/GenBank/DDBJ whole genome shotgun (WGS) entry which is preliminary data.</text>
</comment>
<evidence type="ECO:0000313" key="2">
    <source>
        <dbReference type="Proteomes" id="UP000811545"/>
    </source>
</evidence>